<protein>
    <submittedName>
        <fullName evidence="3">Uncharacterized protein</fullName>
    </submittedName>
</protein>
<feature type="signal peptide" evidence="2">
    <location>
        <begin position="1"/>
        <end position="15"/>
    </location>
</feature>
<feature type="non-terminal residue" evidence="3">
    <location>
        <position position="1"/>
    </location>
</feature>
<feature type="compositionally biased region" description="Basic residues" evidence="1">
    <location>
        <begin position="154"/>
        <end position="163"/>
    </location>
</feature>
<keyword evidence="4" id="KW-1185">Reference proteome</keyword>
<feature type="region of interest" description="Disordered" evidence="1">
    <location>
        <begin position="15"/>
        <end position="167"/>
    </location>
</feature>
<evidence type="ECO:0000256" key="2">
    <source>
        <dbReference type="SAM" id="SignalP"/>
    </source>
</evidence>
<evidence type="ECO:0000313" key="3">
    <source>
        <dbReference type="EMBL" id="MEQ2196001.1"/>
    </source>
</evidence>
<gene>
    <name evidence="3" type="ORF">XENOCAPTIV_021902</name>
</gene>
<sequence length="194" mass="21512">VPCFALFMLVMSVPAQQKHSAKRTGKRITFFSDQAPPKIQEPVIQDITPEPQQPSDPLQAPPPPEPPLQSQTQLQSQGQLRRSRRLSKEGGAPSDNPFLSVCSDQSGPENGARDVQGAPTGVIQSTRRKRRVSQEVNLEMLAQEASERKSPSLSKRHRDKRLQKRTECSEFPPTALQFKAQPVTRSSILLLGKS</sequence>
<dbReference type="Proteomes" id="UP001434883">
    <property type="component" value="Unassembled WGS sequence"/>
</dbReference>
<feature type="compositionally biased region" description="Pro residues" evidence="1">
    <location>
        <begin position="51"/>
        <end position="67"/>
    </location>
</feature>
<feature type="compositionally biased region" description="Low complexity" evidence="1">
    <location>
        <begin position="68"/>
        <end position="80"/>
    </location>
</feature>
<proteinExistence type="predicted"/>
<accession>A0ABV0QJI9</accession>
<evidence type="ECO:0000256" key="1">
    <source>
        <dbReference type="SAM" id="MobiDB-lite"/>
    </source>
</evidence>
<name>A0ABV0QJI9_9TELE</name>
<feature type="chain" id="PRO_5046749498" evidence="2">
    <location>
        <begin position="16"/>
        <end position="194"/>
    </location>
</feature>
<reference evidence="3 4" key="1">
    <citation type="submission" date="2021-06" db="EMBL/GenBank/DDBJ databases">
        <authorList>
            <person name="Palmer J.M."/>
        </authorList>
    </citation>
    <scope>NUCLEOTIDE SEQUENCE [LARGE SCALE GENOMIC DNA]</scope>
    <source>
        <strain evidence="3 4">XC_2019</strain>
        <tissue evidence="3">Muscle</tissue>
    </source>
</reference>
<organism evidence="3 4">
    <name type="scientific">Xenoophorus captivus</name>
    <dbReference type="NCBI Taxonomy" id="1517983"/>
    <lineage>
        <taxon>Eukaryota</taxon>
        <taxon>Metazoa</taxon>
        <taxon>Chordata</taxon>
        <taxon>Craniata</taxon>
        <taxon>Vertebrata</taxon>
        <taxon>Euteleostomi</taxon>
        <taxon>Actinopterygii</taxon>
        <taxon>Neopterygii</taxon>
        <taxon>Teleostei</taxon>
        <taxon>Neoteleostei</taxon>
        <taxon>Acanthomorphata</taxon>
        <taxon>Ovalentaria</taxon>
        <taxon>Atherinomorphae</taxon>
        <taxon>Cyprinodontiformes</taxon>
        <taxon>Goodeidae</taxon>
        <taxon>Xenoophorus</taxon>
    </lineage>
</organism>
<dbReference type="EMBL" id="JAHRIN010013232">
    <property type="protein sequence ID" value="MEQ2196001.1"/>
    <property type="molecule type" value="Genomic_DNA"/>
</dbReference>
<evidence type="ECO:0000313" key="4">
    <source>
        <dbReference type="Proteomes" id="UP001434883"/>
    </source>
</evidence>
<comment type="caution">
    <text evidence="3">The sequence shown here is derived from an EMBL/GenBank/DDBJ whole genome shotgun (WGS) entry which is preliminary data.</text>
</comment>
<keyword evidence="2" id="KW-0732">Signal</keyword>